<dbReference type="GO" id="GO:0006695">
    <property type="term" value="P:cholesterol biosynthetic process"/>
    <property type="evidence" value="ECO:0007669"/>
    <property type="project" value="UniProtKB-KW"/>
</dbReference>
<evidence type="ECO:0000256" key="2">
    <source>
        <dbReference type="ARBA" id="ARBA00005017"/>
    </source>
</evidence>
<keyword evidence="10" id="KW-0152">Cholesterol biosynthesis</keyword>
<evidence type="ECO:0000256" key="4">
    <source>
        <dbReference type="ARBA" id="ARBA00022490"/>
    </source>
</evidence>
<evidence type="ECO:0000256" key="9">
    <source>
        <dbReference type="ARBA" id="ARBA00022777"/>
    </source>
</evidence>
<keyword evidence="5" id="KW-0444">Lipid biosynthesis</keyword>
<keyword evidence="12" id="KW-0752">Steroid biosynthesis</keyword>
<dbReference type="GO" id="GO:0005829">
    <property type="term" value="C:cytosol"/>
    <property type="evidence" value="ECO:0007669"/>
    <property type="project" value="UniProtKB-SubCell"/>
</dbReference>
<feature type="binding site" evidence="18">
    <location>
        <begin position="13"/>
        <end position="19"/>
    </location>
    <ligand>
        <name>ATP</name>
        <dbReference type="ChEBI" id="CHEBI:30616"/>
    </ligand>
</feature>
<dbReference type="Proteomes" id="UP001347796">
    <property type="component" value="Unassembled WGS sequence"/>
</dbReference>
<dbReference type="EC" id="2.7.4.2" evidence="3"/>
<dbReference type="InterPro" id="IPR027417">
    <property type="entry name" value="P-loop_NTPase"/>
</dbReference>
<evidence type="ECO:0000256" key="12">
    <source>
        <dbReference type="ARBA" id="ARBA00022955"/>
    </source>
</evidence>
<gene>
    <name evidence="19" type="ORF">SNE40_012060</name>
</gene>
<dbReference type="AlphaFoldDB" id="A0AAN8JKV4"/>
<proteinExistence type="predicted"/>
<keyword evidence="9" id="KW-0418">Kinase</keyword>
<dbReference type="PANTHER" id="PTHR13101">
    <property type="entry name" value="PHOSPHOMEVALONATE KINASE"/>
    <property type="match status" value="1"/>
</dbReference>
<evidence type="ECO:0000256" key="3">
    <source>
        <dbReference type="ARBA" id="ARBA00012958"/>
    </source>
</evidence>
<dbReference type="SUPFAM" id="SSF52540">
    <property type="entry name" value="P-loop containing nucleoside triphosphate hydrolases"/>
    <property type="match status" value="1"/>
</dbReference>
<dbReference type="GO" id="GO:0019287">
    <property type="term" value="P:isopentenyl diphosphate biosynthetic process, mevalonate pathway"/>
    <property type="evidence" value="ECO:0007669"/>
    <property type="project" value="TreeGrafter"/>
</dbReference>
<protein>
    <recommendedName>
        <fullName evidence="17">Phosphomevalonate kinase</fullName>
        <ecNumber evidence="3">2.7.4.2</ecNumber>
    </recommendedName>
</protein>
<evidence type="ECO:0000256" key="7">
    <source>
        <dbReference type="ARBA" id="ARBA00022679"/>
    </source>
</evidence>
<evidence type="ECO:0000256" key="1">
    <source>
        <dbReference type="ARBA" id="ARBA00004514"/>
    </source>
</evidence>
<sequence length="192" mass="22458">MSQPLVVLVFSGKRKSGKDYVTDLLQKRFGEINCSIMRLSAPLKSQYAKDHNLDYEKLLDASDYKEKYRKDMIRWGEEQRLQDPGYFCRLTTSGEDSKKPVWIISDARRKPDIEYFKMNHSQVTRTIRVEAEDSIRIKRGFVFTEGVDDAESECGLDENINWDYIIDNNGDEEQLNKSLKPIIEYVENQLKS</sequence>
<keyword evidence="6" id="KW-0153">Cholesterol metabolism</keyword>
<evidence type="ECO:0000256" key="10">
    <source>
        <dbReference type="ARBA" id="ARBA00022778"/>
    </source>
</evidence>
<name>A0AAN8JKV4_PATCE</name>
<reference evidence="19 20" key="1">
    <citation type="submission" date="2024-01" db="EMBL/GenBank/DDBJ databases">
        <title>The genome of the rayed Mediterranean limpet Patella caerulea (Linnaeus, 1758).</title>
        <authorList>
            <person name="Anh-Thu Weber A."/>
            <person name="Halstead-Nussloch G."/>
        </authorList>
    </citation>
    <scope>NUCLEOTIDE SEQUENCE [LARGE SCALE GENOMIC DNA]</scope>
    <source>
        <strain evidence="19">AATW-2023a</strain>
        <tissue evidence="19">Whole specimen</tissue>
    </source>
</reference>
<comment type="subcellular location">
    <subcellularLocation>
        <location evidence="1">Cytoplasm</location>
        <location evidence="1">Cytosol</location>
    </subcellularLocation>
</comment>
<evidence type="ECO:0000256" key="14">
    <source>
        <dbReference type="ARBA" id="ARBA00023098"/>
    </source>
</evidence>
<evidence type="ECO:0000256" key="17">
    <source>
        <dbReference type="ARBA" id="ARBA00034549"/>
    </source>
</evidence>
<keyword evidence="14" id="KW-0443">Lipid metabolism</keyword>
<keyword evidence="15" id="KW-1207">Sterol metabolism</keyword>
<keyword evidence="11 18" id="KW-0067">ATP-binding</keyword>
<evidence type="ECO:0000256" key="5">
    <source>
        <dbReference type="ARBA" id="ARBA00022516"/>
    </source>
</evidence>
<feature type="binding site" evidence="18">
    <location>
        <position position="168"/>
    </location>
    <ligand>
        <name>substrate</name>
    </ligand>
</feature>
<dbReference type="PIRSF" id="PIRSF036639">
    <property type="entry name" value="PMK_anim"/>
    <property type="match status" value="1"/>
</dbReference>
<evidence type="ECO:0000256" key="15">
    <source>
        <dbReference type="ARBA" id="ARBA00023166"/>
    </source>
</evidence>
<evidence type="ECO:0000256" key="8">
    <source>
        <dbReference type="ARBA" id="ARBA00022741"/>
    </source>
</evidence>
<evidence type="ECO:0000313" key="19">
    <source>
        <dbReference type="EMBL" id="KAK6179776.1"/>
    </source>
</evidence>
<accession>A0AAN8JKV4</accession>
<keyword evidence="20" id="KW-1185">Reference proteome</keyword>
<evidence type="ECO:0000256" key="11">
    <source>
        <dbReference type="ARBA" id="ARBA00022840"/>
    </source>
</evidence>
<dbReference type="NCBIfam" id="TIGR01223">
    <property type="entry name" value="Pmev_kin_anim"/>
    <property type="match status" value="1"/>
</dbReference>
<keyword evidence="16" id="KW-0753">Steroid metabolism</keyword>
<keyword evidence="8 18" id="KW-0547">Nucleotide-binding</keyword>
<dbReference type="GO" id="GO:0005524">
    <property type="term" value="F:ATP binding"/>
    <property type="evidence" value="ECO:0007669"/>
    <property type="project" value="UniProtKB-KW"/>
</dbReference>
<keyword evidence="7" id="KW-0808">Transferase</keyword>
<evidence type="ECO:0000256" key="13">
    <source>
        <dbReference type="ARBA" id="ARBA00023011"/>
    </source>
</evidence>
<keyword evidence="13" id="KW-0756">Sterol biosynthesis</keyword>
<dbReference type="Gene3D" id="3.40.50.300">
    <property type="entry name" value="P-loop containing nucleotide triphosphate hydrolases"/>
    <property type="match status" value="1"/>
</dbReference>
<evidence type="ECO:0000256" key="18">
    <source>
        <dbReference type="PIRSR" id="PIRSR036639-1"/>
    </source>
</evidence>
<evidence type="ECO:0000313" key="20">
    <source>
        <dbReference type="Proteomes" id="UP001347796"/>
    </source>
</evidence>
<keyword evidence="4" id="KW-0963">Cytoplasm</keyword>
<feature type="binding site" evidence="18">
    <location>
        <position position="139"/>
    </location>
    <ligand>
        <name>ATP</name>
        <dbReference type="ChEBI" id="CHEBI:30616"/>
    </ligand>
</feature>
<dbReference type="PANTHER" id="PTHR13101:SF1">
    <property type="entry name" value="PHOSPHOMEVALONATE KINASE"/>
    <property type="match status" value="1"/>
</dbReference>
<dbReference type="GO" id="GO:0004631">
    <property type="term" value="F:phosphomevalonate kinase activity"/>
    <property type="evidence" value="ECO:0007669"/>
    <property type="project" value="UniProtKB-EC"/>
</dbReference>
<dbReference type="InterPro" id="IPR005919">
    <property type="entry name" value="Pmev_kin_anim"/>
</dbReference>
<evidence type="ECO:0000256" key="16">
    <source>
        <dbReference type="ARBA" id="ARBA00023221"/>
    </source>
</evidence>
<organism evidence="19 20">
    <name type="scientific">Patella caerulea</name>
    <name type="common">Rayed Mediterranean limpet</name>
    <dbReference type="NCBI Taxonomy" id="87958"/>
    <lineage>
        <taxon>Eukaryota</taxon>
        <taxon>Metazoa</taxon>
        <taxon>Spiralia</taxon>
        <taxon>Lophotrochozoa</taxon>
        <taxon>Mollusca</taxon>
        <taxon>Gastropoda</taxon>
        <taxon>Patellogastropoda</taxon>
        <taxon>Patelloidea</taxon>
        <taxon>Patellidae</taxon>
        <taxon>Patella</taxon>
    </lineage>
</organism>
<dbReference type="Pfam" id="PF04275">
    <property type="entry name" value="P-mevalo_kinase"/>
    <property type="match status" value="1"/>
</dbReference>
<evidence type="ECO:0000256" key="6">
    <source>
        <dbReference type="ARBA" id="ARBA00022548"/>
    </source>
</evidence>
<comment type="caution">
    <text evidence="19">The sequence shown here is derived from an EMBL/GenBank/DDBJ whole genome shotgun (WGS) entry which is preliminary data.</text>
</comment>
<comment type="pathway">
    <text evidence="2">Isoprenoid biosynthesis; isopentenyl diphosphate biosynthesis via mevalonate pathway; isopentenyl diphosphate from (R)-mevalonate: step 2/3.</text>
</comment>
<dbReference type="EMBL" id="JAZGQO010000008">
    <property type="protein sequence ID" value="KAK6179776.1"/>
    <property type="molecule type" value="Genomic_DNA"/>
</dbReference>
<dbReference type="FunFam" id="3.40.50.300:FF:001026">
    <property type="entry name" value="Phosphomevalonate kinase"/>
    <property type="match status" value="1"/>
</dbReference>